<comment type="caution">
    <text evidence="2">The sequence shown here is derived from an EMBL/GenBank/DDBJ whole genome shotgun (WGS) entry which is preliminary data.</text>
</comment>
<proteinExistence type="predicted"/>
<feature type="compositionally biased region" description="Low complexity" evidence="1">
    <location>
        <begin position="80"/>
        <end position="95"/>
    </location>
</feature>
<protein>
    <submittedName>
        <fullName evidence="2">Uncharacterized protein</fullName>
    </submittedName>
</protein>
<feature type="region of interest" description="Disordered" evidence="1">
    <location>
        <begin position="66"/>
        <end position="95"/>
    </location>
</feature>
<gene>
    <name evidence="2" type="ORF">LTR91_017846</name>
</gene>
<dbReference type="EMBL" id="JAUJLE010000239">
    <property type="protein sequence ID" value="KAK0965766.1"/>
    <property type="molecule type" value="Genomic_DNA"/>
</dbReference>
<reference evidence="2" key="1">
    <citation type="submission" date="2023-06" db="EMBL/GenBank/DDBJ databases">
        <title>Black Yeasts Isolated from many extreme environments.</title>
        <authorList>
            <person name="Coleine C."/>
            <person name="Stajich J.E."/>
            <person name="Selbmann L."/>
        </authorList>
    </citation>
    <scope>NUCLEOTIDE SEQUENCE</scope>
    <source>
        <strain evidence="2">CCFEE 5200</strain>
    </source>
</reference>
<evidence type="ECO:0000313" key="2">
    <source>
        <dbReference type="EMBL" id="KAK0965766.1"/>
    </source>
</evidence>
<sequence>MCDVQSTAIADKGKTLCNTWLAANTRAAVRDAVAVSCDAELTASLTGEIIGAVQQVVNNVLSSDDEEQRATAAENSAGVSAPTLATSSGPASATGARAADAATEIAASAPAVAVATSSVPAVPTVRRGLALPSIVASAPAQVGGAESAAIVPANPTARRGLALPTIVASAPAQYGVAGSMAMPAPALPSVVAAPFTNSAKGSLLVAPPPRTMAAYGGDESESPKKRAYVRKITSSRPFNYYCRFASLYENDPCFGQFVSVESLRNHMHGVHQLFPPGKTTHMCGRCCKRFADAKSVHPIERICDMDKMDKLKLKWVPQRVEDMSEQEMADTWCLAEHGTPSESVREPNERYEGKAIKAGTKRKAPADDADDELLITGSGPAKHPRTELSEPASLLTPANTPPAEDDDDDDVEILGSGPVAWPSATFSPPPPATMPAYATAEAPLQEPLYPQQIWGIQPASGTNRSGVSAPLQAPVPWYQAMQTPAFYSPYETTAAQYAAVANGFPAAHSAAMPGYGVTQPLQYGQPMGMLQPGMYSASAGGVSTPWNPAVQGDWGATPLAYGGLMRIQPAFPGSSAGVSASWDAPVEGYGDLWAQGQQQW</sequence>
<organism evidence="2 3">
    <name type="scientific">Friedmanniomyces endolithicus</name>
    <dbReference type="NCBI Taxonomy" id="329885"/>
    <lineage>
        <taxon>Eukaryota</taxon>
        <taxon>Fungi</taxon>
        <taxon>Dikarya</taxon>
        <taxon>Ascomycota</taxon>
        <taxon>Pezizomycotina</taxon>
        <taxon>Dothideomycetes</taxon>
        <taxon>Dothideomycetidae</taxon>
        <taxon>Mycosphaerellales</taxon>
        <taxon>Teratosphaeriaceae</taxon>
        <taxon>Friedmanniomyces</taxon>
    </lineage>
</organism>
<feature type="region of interest" description="Disordered" evidence="1">
    <location>
        <begin position="355"/>
        <end position="408"/>
    </location>
</feature>
<dbReference type="AlphaFoldDB" id="A0AAN6HEL5"/>
<keyword evidence="3" id="KW-1185">Reference proteome</keyword>
<accession>A0AAN6HEL5</accession>
<evidence type="ECO:0000256" key="1">
    <source>
        <dbReference type="SAM" id="MobiDB-lite"/>
    </source>
</evidence>
<evidence type="ECO:0000313" key="3">
    <source>
        <dbReference type="Proteomes" id="UP001175353"/>
    </source>
</evidence>
<dbReference type="Proteomes" id="UP001175353">
    <property type="component" value="Unassembled WGS sequence"/>
</dbReference>
<name>A0AAN6HEL5_9PEZI</name>